<dbReference type="InterPro" id="IPR003593">
    <property type="entry name" value="AAA+_ATPase"/>
</dbReference>
<dbReference type="InterPro" id="IPR036640">
    <property type="entry name" value="ABC1_TM_sf"/>
</dbReference>
<organism evidence="10 11">
    <name type="scientific">Treponema brennaborense (strain DSM 12168 / CIP 105900 / DD5/3)</name>
    <dbReference type="NCBI Taxonomy" id="906968"/>
    <lineage>
        <taxon>Bacteria</taxon>
        <taxon>Pseudomonadati</taxon>
        <taxon>Spirochaetota</taxon>
        <taxon>Spirochaetia</taxon>
        <taxon>Spirochaetales</taxon>
        <taxon>Treponemataceae</taxon>
        <taxon>Treponema</taxon>
    </lineage>
</organism>
<dbReference type="Gene3D" id="3.40.50.300">
    <property type="entry name" value="P-loop containing nucleotide triphosphate hydrolases"/>
    <property type="match status" value="1"/>
</dbReference>
<dbReference type="InterPro" id="IPR027417">
    <property type="entry name" value="P-loop_NTPase"/>
</dbReference>
<dbReference type="eggNOG" id="COG1132">
    <property type="taxonomic scope" value="Bacteria"/>
</dbReference>
<reference evidence="11" key="1">
    <citation type="submission" date="2011-04" db="EMBL/GenBank/DDBJ databases">
        <title>The complete genome of Treponema brennaborense DSM 12168.</title>
        <authorList>
            <person name="Lucas S."/>
            <person name="Han J."/>
            <person name="Lapidus A."/>
            <person name="Bruce D."/>
            <person name="Goodwin L."/>
            <person name="Pitluck S."/>
            <person name="Peters L."/>
            <person name="Kyrpides N."/>
            <person name="Mavromatis K."/>
            <person name="Ivanova N."/>
            <person name="Mikhailova N."/>
            <person name="Pagani I."/>
            <person name="Teshima H."/>
            <person name="Detter J.C."/>
            <person name="Tapia R."/>
            <person name="Han C."/>
            <person name="Land M."/>
            <person name="Hauser L."/>
            <person name="Markowitz V."/>
            <person name="Cheng J.-F."/>
            <person name="Hugenholtz P."/>
            <person name="Woyke T."/>
            <person name="Wu D."/>
            <person name="Gronow S."/>
            <person name="Wellnitz S."/>
            <person name="Brambilla E."/>
            <person name="Klenk H.-P."/>
            <person name="Eisen J.A."/>
        </authorList>
    </citation>
    <scope>NUCLEOTIDE SEQUENCE [LARGE SCALE GENOMIC DNA]</scope>
    <source>
        <strain evidence="11">DSM 12168 / CIP 105900 / DD5/3</strain>
    </source>
</reference>
<feature type="domain" description="ABC transporter" evidence="8">
    <location>
        <begin position="355"/>
        <end position="590"/>
    </location>
</feature>
<dbReference type="HOGENOM" id="CLU_000604_84_9_12"/>
<dbReference type="KEGG" id="tbe:Trebr_0471"/>
<dbReference type="EMBL" id="CP002696">
    <property type="protein sequence ID" value="AEE15915.1"/>
    <property type="molecule type" value="Genomic_DNA"/>
</dbReference>
<evidence type="ECO:0000256" key="3">
    <source>
        <dbReference type="ARBA" id="ARBA00022741"/>
    </source>
</evidence>
<evidence type="ECO:0000313" key="11">
    <source>
        <dbReference type="Proteomes" id="UP000006546"/>
    </source>
</evidence>
<feature type="transmembrane region" description="Helical" evidence="7">
    <location>
        <begin position="268"/>
        <end position="291"/>
    </location>
</feature>
<protein>
    <submittedName>
        <fullName evidence="10">Xenobiotic-transporting ATPase</fullName>
        <ecNumber evidence="10">3.6.3.44</ecNumber>
    </submittedName>
</protein>
<dbReference type="InterPro" id="IPR017871">
    <property type="entry name" value="ABC_transporter-like_CS"/>
</dbReference>
<dbReference type="InterPro" id="IPR011527">
    <property type="entry name" value="ABC1_TM_dom"/>
</dbReference>
<keyword evidence="5 7" id="KW-1133">Transmembrane helix</keyword>
<gene>
    <name evidence="10" type="ordered locus">Trebr_0471</name>
</gene>
<keyword evidence="2 7" id="KW-0812">Transmembrane</keyword>
<dbReference type="FunFam" id="3.40.50.300:FF:000218">
    <property type="entry name" value="Multidrug ABC transporter ATP-binding protein"/>
    <property type="match status" value="1"/>
</dbReference>
<dbReference type="SUPFAM" id="SSF90123">
    <property type="entry name" value="ABC transporter transmembrane region"/>
    <property type="match status" value="1"/>
</dbReference>
<dbReference type="Proteomes" id="UP000006546">
    <property type="component" value="Chromosome"/>
</dbReference>
<dbReference type="EC" id="3.6.3.44" evidence="10"/>
<dbReference type="PROSITE" id="PS50929">
    <property type="entry name" value="ABC_TM1F"/>
    <property type="match status" value="1"/>
</dbReference>
<sequence length="592" mass="65623">MQKQSSAEYQFNVRKPLATIVSLLAREKKNLIPAGLFFIIKNSPSWGFPIITAHIINAVTYILQNPADKTRWMHSIIVNLCVFAALAVQNIPSHTAFVYFLAKGIRSIEADMRLSIIRRLQQLSVSFQDKTPSGVIQSKILRDVESIRNVIMVLMNNYLSAITSCILAFVMTLQKVPIMAVLYSVTIPLVWLLMKIFRRRVNESNSRLRHDMEQMNADVAEMIAMLPVSKAHGVEDSEIRKMSQEFGIIFRNGLKLDTISAVFGSANWVAFQLLQAGCLLFTIPLALNGVIDTGDIILYQGFFSLVLGSVTAVINTYPDMLRGMEAVRSIGEILDSKELDYNEGKTRLADVSGCVSFNNIRFSYSAEKGIALKDVNFSVKQGENVAFVGESGSGKSTVIQLILGLRHPQRGTVTVDGHDLTQIDLRSYRQRISIVPQTVVLFSGTIADNISYGLPHVSFSRLKEAAEAANALEFIEKLPHGFDTIIDGTGNSLSGGQRQRIAIARAFIRDPRILILDEATSALDASSEQLVQSAVDTLIKNRTCFIVAHRLSTVRRADRIFVMKAGRIVEEGAYDHLLQAGGEFTRLHSLQS</sequence>
<dbReference type="CDD" id="cd07346">
    <property type="entry name" value="ABC_6TM_exporters"/>
    <property type="match status" value="1"/>
</dbReference>
<feature type="domain" description="ABC transmembrane type-1" evidence="9">
    <location>
        <begin position="47"/>
        <end position="322"/>
    </location>
</feature>
<proteinExistence type="predicted"/>
<dbReference type="GO" id="GO:0015421">
    <property type="term" value="F:ABC-type oligopeptide transporter activity"/>
    <property type="evidence" value="ECO:0007669"/>
    <property type="project" value="TreeGrafter"/>
</dbReference>
<feature type="transmembrane region" description="Helical" evidence="7">
    <location>
        <begin position="176"/>
        <end position="197"/>
    </location>
</feature>
<dbReference type="PROSITE" id="PS00211">
    <property type="entry name" value="ABC_TRANSPORTER_1"/>
    <property type="match status" value="1"/>
</dbReference>
<evidence type="ECO:0000256" key="1">
    <source>
        <dbReference type="ARBA" id="ARBA00004651"/>
    </source>
</evidence>
<dbReference type="RefSeq" id="WP_013757634.1">
    <property type="nucleotide sequence ID" value="NC_015500.1"/>
</dbReference>
<keyword evidence="11" id="KW-1185">Reference proteome</keyword>
<dbReference type="InterPro" id="IPR003439">
    <property type="entry name" value="ABC_transporter-like_ATP-bd"/>
</dbReference>
<keyword evidence="6 7" id="KW-0472">Membrane</keyword>
<evidence type="ECO:0000256" key="6">
    <source>
        <dbReference type="ARBA" id="ARBA00023136"/>
    </source>
</evidence>
<evidence type="ECO:0000256" key="4">
    <source>
        <dbReference type="ARBA" id="ARBA00022840"/>
    </source>
</evidence>
<evidence type="ECO:0000256" key="7">
    <source>
        <dbReference type="SAM" id="Phobius"/>
    </source>
</evidence>
<keyword evidence="4" id="KW-0067">ATP-binding</keyword>
<dbReference type="PANTHER" id="PTHR43394">
    <property type="entry name" value="ATP-DEPENDENT PERMEASE MDL1, MITOCHONDRIAL"/>
    <property type="match status" value="1"/>
</dbReference>
<keyword evidence="10" id="KW-0378">Hydrolase</keyword>
<feature type="transmembrane region" description="Helical" evidence="7">
    <location>
        <begin position="76"/>
        <end position="102"/>
    </location>
</feature>
<evidence type="ECO:0000259" key="9">
    <source>
        <dbReference type="PROSITE" id="PS50929"/>
    </source>
</evidence>
<evidence type="ECO:0000256" key="2">
    <source>
        <dbReference type="ARBA" id="ARBA00022692"/>
    </source>
</evidence>
<dbReference type="GO" id="GO:0005524">
    <property type="term" value="F:ATP binding"/>
    <property type="evidence" value="ECO:0007669"/>
    <property type="project" value="UniProtKB-KW"/>
</dbReference>
<dbReference type="AlphaFoldDB" id="F4LP39"/>
<dbReference type="PANTHER" id="PTHR43394:SF1">
    <property type="entry name" value="ATP-BINDING CASSETTE SUB-FAMILY B MEMBER 10, MITOCHONDRIAL"/>
    <property type="match status" value="1"/>
</dbReference>
<dbReference type="STRING" id="906968.Trebr_0471"/>
<name>F4LP39_TREBD</name>
<evidence type="ECO:0000256" key="5">
    <source>
        <dbReference type="ARBA" id="ARBA00022989"/>
    </source>
</evidence>
<comment type="subcellular location">
    <subcellularLocation>
        <location evidence="1">Cell membrane</location>
        <topology evidence="1">Multi-pass membrane protein</topology>
    </subcellularLocation>
</comment>
<accession>F4LP39</accession>
<evidence type="ECO:0000313" key="10">
    <source>
        <dbReference type="EMBL" id="AEE15915.1"/>
    </source>
</evidence>
<dbReference type="Gene3D" id="1.20.1560.10">
    <property type="entry name" value="ABC transporter type 1, transmembrane domain"/>
    <property type="match status" value="1"/>
</dbReference>
<evidence type="ECO:0000259" key="8">
    <source>
        <dbReference type="PROSITE" id="PS50893"/>
    </source>
</evidence>
<dbReference type="OrthoDB" id="9806127at2"/>
<keyword evidence="3" id="KW-0547">Nucleotide-binding</keyword>
<dbReference type="SUPFAM" id="SSF52540">
    <property type="entry name" value="P-loop containing nucleoside triphosphate hydrolases"/>
    <property type="match status" value="1"/>
</dbReference>
<feature type="transmembrane region" description="Helical" evidence="7">
    <location>
        <begin position="297"/>
        <end position="318"/>
    </location>
</feature>
<dbReference type="Pfam" id="PF00005">
    <property type="entry name" value="ABC_tran"/>
    <property type="match status" value="1"/>
</dbReference>
<dbReference type="Pfam" id="PF00664">
    <property type="entry name" value="ABC_membrane"/>
    <property type="match status" value="1"/>
</dbReference>
<dbReference type="GO" id="GO:0005886">
    <property type="term" value="C:plasma membrane"/>
    <property type="evidence" value="ECO:0007669"/>
    <property type="project" value="UniProtKB-SubCell"/>
</dbReference>
<dbReference type="GO" id="GO:0016887">
    <property type="term" value="F:ATP hydrolysis activity"/>
    <property type="evidence" value="ECO:0007669"/>
    <property type="project" value="InterPro"/>
</dbReference>
<feature type="transmembrane region" description="Helical" evidence="7">
    <location>
        <begin position="149"/>
        <end position="170"/>
    </location>
</feature>
<dbReference type="PROSITE" id="PS50893">
    <property type="entry name" value="ABC_TRANSPORTER_2"/>
    <property type="match status" value="1"/>
</dbReference>
<dbReference type="SMART" id="SM00382">
    <property type="entry name" value="AAA"/>
    <property type="match status" value="1"/>
</dbReference>
<dbReference type="InterPro" id="IPR039421">
    <property type="entry name" value="Type_1_exporter"/>
</dbReference>